<keyword evidence="11" id="KW-0234">DNA repair</keyword>
<keyword evidence="6" id="KW-0479">Metal-binding</keyword>
<dbReference type="InParanoid" id="A0A0C3BRW6"/>
<dbReference type="FunFam" id="3.40.50.300:FF:000947">
    <property type="entry name" value="DNA repair protein RAD50"/>
    <property type="match status" value="1"/>
</dbReference>
<evidence type="ECO:0000256" key="5">
    <source>
        <dbReference type="ARBA" id="ARBA00022454"/>
    </source>
</evidence>
<dbReference type="AlphaFoldDB" id="A0A0C3BRW6"/>
<dbReference type="GO" id="GO:0016787">
    <property type="term" value="F:hydrolase activity"/>
    <property type="evidence" value="ECO:0007669"/>
    <property type="project" value="UniProtKB-KW"/>
</dbReference>
<evidence type="ECO:0008006" key="16">
    <source>
        <dbReference type="Google" id="ProtNLM"/>
    </source>
</evidence>
<comment type="cofactor">
    <cofactor evidence="1">
        <name>Zn(2+)</name>
        <dbReference type="ChEBI" id="CHEBI:29105"/>
    </cofactor>
</comment>
<keyword evidence="15" id="KW-1185">Reference proteome</keyword>
<dbReference type="HOGENOM" id="CLU_088089_0_0_1"/>
<dbReference type="Proteomes" id="UP000054166">
    <property type="component" value="Unassembled WGS sequence"/>
</dbReference>
<organism evidence="14 15">
    <name type="scientific">Piloderma croceum (strain F 1598)</name>
    <dbReference type="NCBI Taxonomy" id="765440"/>
    <lineage>
        <taxon>Eukaryota</taxon>
        <taxon>Fungi</taxon>
        <taxon>Dikarya</taxon>
        <taxon>Basidiomycota</taxon>
        <taxon>Agaricomycotina</taxon>
        <taxon>Agaricomycetes</taxon>
        <taxon>Agaricomycetidae</taxon>
        <taxon>Atheliales</taxon>
        <taxon>Atheliaceae</taxon>
        <taxon>Piloderma</taxon>
    </lineage>
</organism>
<evidence type="ECO:0000256" key="1">
    <source>
        <dbReference type="ARBA" id="ARBA00001947"/>
    </source>
</evidence>
<evidence type="ECO:0000256" key="4">
    <source>
        <dbReference type="ARBA" id="ARBA00009439"/>
    </source>
</evidence>
<keyword evidence="10" id="KW-0175">Coiled coil</keyword>
<reference evidence="15" key="2">
    <citation type="submission" date="2015-01" db="EMBL/GenBank/DDBJ databases">
        <title>Evolutionary Origins and Diversification of the Mycorrhizal Mutualists.</title>
        <authorList>
            <consortium name="DOE Joint Genome Institute"/>
            <consortium name="Mycorrhizal Genomics Consortium"/>
            <person name="Kohler A."/>
            <person name="Kuo A."/>
            <person name="Nagy L.G."/>
            <person name="Floudas D."/>
            <person name="Copeland A."/>
            <person name="Barry K.W."/>
            <person name="Cichocki N."/>
            <person name="Veneault-Fourrey C."/>
            <person name="LaButti K."/>
            <person name="Lindquist E.A."/>
            <person name="Lipzen A."/>
            <person name="Lundell T."/>
            <person name="Morin E."/>
            <person name="Murat C."/>
            <person name="Riley R."/>
            <person name="Ohm R."/>
            <person name="Sun H."/>
            <person name="Tunlid A."/>
            <person name="Henrissat B."/>
            <person name="Grigoriev I.V."/>
            <person name="Hibbett D.S."/>
            <person name="Martin F."/>
        </authorList>
    </citation>
    <scope>NUCLEOTIDE SEQUENCE [LARGE SCALE GENOMIC DNA]</scope>
    <source>
        <strain evidence="15">F 1598</strain>
    </source>
</reference>
<dbReference type="GO" id="GO:0051880">
    <property type="term" value="F:G-quadruplex DNA binding"/>
    <property type="evidence" value="ECO:0007669"/>
    <property type="project" value="TreeGrafter"/>
</dbReference>
<dbReference type="GO" id="GO:0046872">
    <property type="term" value="F:metal ion binding"/>
    <property type="evidence" value="ECO:0007669"/>
    <property type="project" value="UniProtKB-KW"/>
</dbReference>
<keyword evidence="5" id="KW-0158">Chromosome</keyword>
<comment type="similarity">
    <text evidence="4">Belongs to the SMC family. RAD50 subfamily.</text>
</comment>
<accession>A0A0C3BRW6</accession>
<keyword evidence="9" id="KW-0862">Zinc</keyword>
<dbReference type="GO" id="GO:0000794">
    <property type="term" value="C:condensed nuclear chromosome"/>
    <property type="evidence" value="ECO:0007669"/>
    <property type="project" value="TreeGrafter"/>
</dbReference>
<evidence type="ECO:0000256" key="10">
    <source>
        <dbReference type="ARBA" id="ARBA00023054"/>
    </source>
</evidence>
<dbReference type="GO" id="GO:0006302">
    <property type="term" value="P:double-strand break repair"/>
    <property type="evidence" value="ECO:0007669"/>
    <property type="project" value="TreeGrafter"/>
</dbReference>
<evidence type="ECO:0000256" key="11">
    <source>
        <dbReference type="ARBA" id="ARBA00023204"/>
    </source>
</evidence>
<protein>
    <recommendedName>
        <fullName evidence="16">RecF/RecN/SMC N-terminal domain-containing protein</fullName>
    </recommendedName>
</protein>
<sequence length="189" mass="21717">MSDMANSDLEKYAKALDNAIMKYHGLKMEEVNDTMRHLWNKTYQGTDIDGIKIRSDVEGGASKRSYNYRVVMTKDQVEMDMRGRCSAGQKMLASIIIRLALSDSFGQNCGILALDEPTNALDTENIDALAASLVDIINERKNHANFQLIIITHDENFLRKLGQSDVMEYYWRVSRDSRQKSVIERQRFR</sequence>
<reference evidence="14 15" key="1">
    <citation type="submission" date="2014-04" db="EMBL/GenBank/DDBJ databases">
        <authorList>
            <consortium name="DOE Joint Genome Institute"/>
            <person name="Kuo A."/>
            <person name="Tarkka M."/>
            <person name="Buscot F."/>
            <person name="Kohler A."/>
            <person name="Nagy L.G."/>
            <person name="Floudas D."/>
            <person name="Copeland A."/>
            <person name="Barry K.W."/>
            <person name="Cichocki N."/>
            <person name="Veneault-Fourrey C."/>
            <person name="LaButti K."/>
            <person name="Lindquist E.A."/>
            <person name="Lipzen A."/>
            <person name="Lundell T."/>
            <person name="Morin E."/>
            <person name="Murat C."/>
            <person name="Sun H."/>
            <person name="Tunlid A."/>
            <person name="Henrissat B."/>
            <person name="Grigoriev I.V."/>
            <person name="Hibbett D.S."/>
            <person name="Martin F."/>
            <person name="Nordberg H.P."/>
            <person name="Cantor M.N."/>
            <person name="Hua S.X."/>
        </authorList>
    </citation>
    <scope>NUCLEOTIDE SEQUENCE [LARGE SCALE GENOMIC DNA]</scope>
    <source>
        <strain evidence="14 15">F 1598</strain>
    </source>
</reference>
<dbReference type="Pfam" id="PF13558">
    <property type="entry name" value="SbcC_Walker_B"/>
    <property type="match status" value="1"/>
</dbReference>
<dbReference type="STRING" id="765440.A0A0C3BRW6"/>
<proteinExistence type="inferred from homology"/>
<evidence type="ECO:0000256" key="9">
    <source>
        <dbReference type="ARBA" id="ARBA00022833"/>
    </source>
</evidence>
<gene>
    <name evidence="14" type="ORF">PILCRDRAFT_218450</name>
</gene>
<comment type="subcellular location">
    <subcellularLocation>
        <location evidence="3">Chromosome</location>
    </subcellularLocation>
    <subcellularLocation>
        <location evidence="2">Nucleus</location>
    </subcellularLocation>
</comment>
<evidence type="ECO:0000256" key="6">
    <source>
        <dbReference type="ARBA" id="ARBA00022723"/>
    </source>
</evidence>
<dbReference type="GO" id="GO:0070192">
    <property type="term" value="P:chromosome organization involved in meiotic cell cycle"/>
    <property type="evidence" value="ECO:0007669"/>
    <property type="project" value="TreeGrafter"/>
</dbReference>
<evidence type="ECO:0000313" key="14">
    <source>
        <dbReference type="EMBL" id="KIM89253.1"/>
    </source>
</evidence>
<name>A0A0C3BRW6_PILCF</name>
<dbReference type="PANTHER" id="PTHR18867:SF12">
    <property type="entry name" value="DNA REPAIR PROTEIN RAD50"/>
    <property type="match status" value="1"/>
</dbReference>
<evidence type="ECO:0000256" key="13">
    <source>
        <dbReference type="ARBA" id="ARBA00049360"/>
    </source>
</evidence>
<dbReference type="Gene3D" id="3.40.50.300">
    <property type="entry name" value="P-loop containing nucleotide triphosphate hydrolases"/>
    <property type="match status" value="1"/>
</dbReference>
<dbReference type="EMBL" id="KN832975">
    <property type="protein sequence ID" value="KIM89253.1"/>
    <property type="molecule type" value="Genomic_DNA"/>
</dbReference>
<dbReference type="GO" id="GO:0000722">
    <property type="term" value="P:telomere maintenance via recombination"/>
    <property type="evidence" value="ECO:0007669"/>
    <property type="project" value="TreeGrafter"/>
</dbReference>
<dbReference type="GO" id="GO:0030870">
    <property type="term" value="C:Mre11 complex"/>
    <property type="evidence" value="ECO:0007669"/>
    <property type="project" value="UniProtKB-ARBA"/>
</dbReference>
<evidence type="ECO:0000256" key="3">
    <source>
        <dbReference type="ARBA" id="ARBA00004286"/>
    </source>
</evidence>
<evidence type="ECO:0000313" key="15">
    <source>
        <dbReference type="Proteomes" id="UP000054166"/>
    </source>
</evidence>
<keyword evidence="8" id="KW-0378">Hydrolase</keyword>
<keyword evidence="7" id="KW-0227">DNA damage</keyword>
<dbReference type="InterPro" id="IPR027417">
    <property type="entry name" value="P-loop_NTPase"/>
</dbReference>
<evidence type="ECO:0000256" key="12">
    <source>
        <dbReference type="ARBA" id="ARBA00023242"/>
    </source>
</evidence>
<evidence type="ECO:0000256" key="2">
    <source>
        <dbReference type="ARBA" id="ARBA00004123"/>
    </source>
</evidence>
<dbReference type="GO" id="GO:0007004">
    <property type="term" value="P:telomere maintenance via telomerase"/>
    <property type="evidence" value="ECO:0007669"/>
    <property type="project" value="TreeGrafter"/>
</dbReference>
<keyword evidence="12" id="KW-0539">Nucleus</keyword>
<comment type="catalytic activity">
    <reaction evidence="13">
        <text>ATP + H2O = ADP + phosphate + H(+)</text>
        <dbReference type="Rhea" id="RHEA:13065"/>
        <dbReference type="ChEBI" id="CHEBI:15377"/>
        <dbReference type="ChEBI" id="CHEBI:15378"/>
        <dbReference type="ChEBI" id="CHEBI:30616"/>
        <dbReference type="ChEBI" id="CHEBI:43474"/>
        <dbReference type="ChEBI" id="CHEBI:456216"/>
    </reaction>
</comment>
<dbReference type="GO" id="GO:0003691">
    <property type="term" value="F:double-stranded telomeric DNA binding"/>
    <property type="evidence" value="ECO:0007669"/>
    <property type="project" value="TreeGrafter"/>
</dbReference>
<dbReference type="SUPFAM" id="SSF52540">
    <property type="entry name" value="P-loop containing nucleoside triphosphate hydrolases"/>
    <property type="match status" value="1"/>
</dbReference>
<evidence type="ECO:0000256" key="8">
    <source>
        <dbReference type="ARBA" id="ARBA00022801"/>
    </source>
</evidence>
<evidence type="ECO:0000256" key="7">
    <source>
        <dbReference type="ARBA" id="ARBA00022763"/>
    </source>
</evidence>
<dbReference type="PANTHER" id="PTHR18867">
    <property type="entry name" value="RAD50"/>
    <property type="match status" value="1"/>
</dbReference>
<dbReference type="OrthoDB" id="18797at2759"/>
<dbReference type="GO" id="GO:0043047">
    <property type="term" value="F:single-stranded telomeric DNA binding"/>
    <property type="evidence" value="ECO:0007669"/>
    <property type="project" value="TreeGrafter"/>
</dbReference>